<evidence type="ECO:0000256" key="1">
    <source>
        <dbReference type="PROSITE-ProRule" id="PRU01076"/>
    </source>
</evidence>
<name>A0A2W4W692_9CYAN</name>
<proteinExistence type="predicted"/>
<organism evidence="3 4">
    <name type="scientific">Leptolyngbya foveolarum</name>
    <dbReference type="NCBI Taxonomy" id="47253"/>
    <lineage>
        <taxon>Bacteria</taxon>
        <taxon>Bacillati</taxon>
        <taxon>Cyanobacteriota</taxon>
        <taxon>Cyanophyceae</taxon>
        <taxon>Leptolyngbyales</taxon>
        <taxon>Leptolyngbyaceae</taxon>
        <taxon>Leptolyngbya group</taxon>
        <taxon>Leptolyngbya</taxon>
    </lineage>
</organism>
<reference evidence="3 4" key="2">
    <citation type="submission" date="2018-06" db="EMBL/GenBank/DDBJ databases">
        <title>Metagenomic assembly of (sub)arctic Cyanobacteria and their associated microbiome from non-axenic cultures.</title>
        <authorList>
            <person name="Baurain D."/>
        </authorList>
    </citation>
    <scope>NUCLEOTIDE SEQUENCE [LARGE SCALE GENOMIC DNA]</scope>
    <source>
        <strain evidence="3">ULC129bin1</strain>
    </source>
</reference>
<dbReference type="GO" id="GO:0003677">
    <property type="term" value="F:DNA binding"/>
    <property type="evidence" value="ECO:0007669"/>
    <property type="project" value="UniProtKB-UniRule"/>
</dbReference>
<protein>
    <submittedName>
        <fullName evidence="3">AbrB/MazE/SpoVT family DNA-binding domain-containing protein</fullName>
    </submittedName>
</protein>
<dbReference type="SMART" id="SM00966">
    <property type="entry name" value="SpoVT_AbrB"/>
    <property type="match status" value="1"/>
</dbReference>
<dbReference type="SUPFAM" id="SSF89447">
    <property type="entry name" value="AbrB/MazE/MraZ-like"/>
    <property type="match status" value="1"/>
</dbReference>
<feature type="domain" description="SpoVT-AbrB" evidence="2">
    <location>
        <begin position="7"/>
        <end position="50"/>
    </location>
</feature>
<dbReference type="AlphaFoldDB" id="A0A2W4W692"/>
<dbReference type="EMBL" id="QBMC01000036">
    <property type="protein sequence ID" value="PZO19921.1"/>
    <property type="molecule type" value="Genomic_DNA"/>
</dbReference>
<gene>
    <name evidence="3" type="ORF">DCF25_07565</name>
</gene>
<evidence type="ECO:0000313" key="4">
    <source>
        <dbReference type="Proteomes" id="UP000249354"/>
    </source>
</evidence>
<evidence type="ECO:0000259" key="2">
    <source>
        <dbReference type="PROSITE" id="PS51740"/>
    </source>
</evidence>
<evidence type="ECO:0000313" key="3">
    <source>
        <dbReference type="EMBL" id="PZO19921.1"/>
    </source>
</evidence>
<reference evidence="4" key="1">
    <citation type="submission" date="2018-04" db="EMBL/GenBank/DDBJ databases">
        <authorList>
            <person name="Cornet L."/>
        </authorList>
    </citation>
    <scope>NUCLEOTIDE SEQUENCE [LARGE SCALE GENOMIC DNA]</scope>
</reference>
<dbReference type="PROSITE" id="PS51740">
    <property type="entry name" value="SPOVT_ABRB"/>
    <property type="match status" value="1"/>
</dbReference>
<comment type="caution">
    <text evidence="3">The sequence shown here is derived from an EMBL/GenBank/DDBJ whole genome shotgun (WGS) entry which is preliminary data.</text>
</comment>
<dbReference type="Proteomes" id="UP000249354">
    <property type="component" value="Unassembled WGS sequence"/>
</dbReference>
<dbReference type="Gene3D" id="2.10.260.10">
    <property type="match status" value="1"/>
</dbReference>
<accession>A0A2W4W692</accession>
<dbReference type="Pfam" id="PF04014">
    <property type="entry name" value="MazE_antitoxin"/>
    <property type="match status" value="1"/>
</dbReference>
<dbReference type="InterPro" id="IPR007159">
    <property type="entry name" value="SpoVT-AbrB_dom"/>
</dbReference>
<keyword evidence="1 3" id="KW-0238">DNA-binding</keyword>
<sequence length="86" mass="9606">MVSAIKTQVIRIGNSQGIRIPKVLIEQCGLHSEVELAVQEDCLVVRPASRPREGWEEACIEMVKNGDDSLLDGAIATTWDNAEWEW</sequence>
<dbReference type="InterPro" id="IPR037914">
    <property type="entry name" value="SpoVT-AbrB_sf"/>
</dbReference>